<reference evidence="2 3" key="1">
    <citation type="journal article" date="2020" name="ISME J.">
        <title>Uncovering the hidden diversity of litter-decomposition mechanisms in mushroom-forming fungi.</title>
        <authorList>
            <person name="Floudas D."/>
            <person name="Bentzer J."/>
            <person name="Ahren D."/>
            <person name="Johansson T."/>
            <person name="Persson P."/>
            <person name="Tunlid A."/>
        </authorList>
    </citation>
    <scope>NUCLEOTIDE SEQUENCE [LARGE SCALE GENOMIC DNA]</scope>
    <source>
        <strain evidence="2 3">CBS 291.85</strain>
    </source>
</reference>
<feature type="region of interest" description="Disordered" evidence="1">
    <location>
        <begin position="1"/>
        <end position="76"/>
    </location>
</feature>
<dbReference type="EMBL" id="JAACJM010000193">
    <property type="protein sequence ID" value="KAF5338670.1"/>
    <property type="molecule type" value="Genomic_DNA"/>
</dbReference>
<dbReference type="Proteomes" id="UP000559256">
    <property type="component" value="Unassembled WGS sequence"/>
</dbReference>
<feature type="compositionally biased region" description="Polar residues" evidence="1">
    <location>
        <begin position="43"/>
        <end position="57"/>
    </location>
</feature>
<comment type="caution">
    <text evidence="2">The sequence shown here is derived from an EMBL/GenBank/DDBJ whole genome shotgun (WGS) entry which is preliminary data.</text>
</comment>
<evidence type="ECO:0000313" key="3">
    <source>
        <dbReference type="Proteomes" id="UP000559256"/>
    </source>
</evidence>
<sequence length="76" mass="8349">MSSTHSSPFPPPSHPTTTYPNTPSRNSKVTFVGETVAERFSDSRQTSNDVNTNNVKANASDDTRGFTLETQVPDYQ</sequence>
<keyword evidence="3" id="KW-1185">Reference proteome</keyword>
<gene>
    <name evidence="2" type="ORF">D9758_018030</name>
</gene>
<proteinExistence type="predicted"/>
<accession>A0A8H5CBC8</accession>
<name>A0A8H5CBC8_9AGAR</name>
<organism evidence="2 3">
    <name type="scientific">Tetrapyrgos nigripes</name>
    <dbReference type="NCBI Taxonomy" id="182062"/>
    <lineage>
        <taxon>Eukaryota</taxon>
        <taxon>Fungi</taxon>
        <taxon>Dikarya</taxon>
        <taxon>Basidiomycota</taxon>
        <taxon>Agaricomycotina</taxon>
        <taxon>Agaricomycetes</taxon>
        <taxon>Agaricomycetidae</taxon>
        <taxon>Agaricales</taxon>
        <taxon>Marasmiineae</taxon>
        <taxon>Marasmiaceae</taxon>
        <taxon>Tetrapyrgos</taxon>
    </lineage>
</organism>
<feature type="compositionally biased region" description="Low complexity" evidence="1">
    <location>
        <begin position="15"/>
        <end position="24"/>
    </location>
</feature>
<protein>
    <submittedName>
        <fullName evidence="2">Uncharacterized protein</fullName>
    </submittedName>
</protein>
<evidence type="ECO:0000256" key="1">
    <source>
        <dbReference type="SAM" id="MobiDB-lite"/>
    </source>
</evidence>
<dbReference type="AlphaFoldDB" id="A0A8H5CBC8"/>
<evidence type="ECO:0000313" key="2">
    <source>
        <dbReference type="EMBL" id="KAF5338670.1"/>
    </source>
</evidence>